<protein>
    <submittedName>
        <fullName evidence="1">Uncharacterized protein</fullName>
    </submittedName>
</protein>
<dbReference type="Proteomes" id="UP000034875">
    <property type="component" value="Unassembled WGS sequence"/>
</dbReference>
<reference evidence="1 2" key="1">
    <citation type="journal article" date="2015" name="Nature">
        <title>rRNA introns, odd ribosomes, and small enigmatic genomes across a large radiation of phyla.</title>
        <authorList>
            <person name="Brown C.T."/>
            <person name="Hug L.A."/>
            <person name="Thomas B.C."/>
            <person name="Sharon I."/>
            <person name="Castelle C.J."/>
            <person name="Singh A."/>
            <person name="Wilkins M.J."/>
            <person name="Williams K.H."/>
            <person name="Banfield J.F."/>
        </authorList>
    </citation>
    <scope>NUCLEOTIDE SEQUENCE [LARGE SCALE GENOMIC DNA]</scope>
</reference>
<sequence length="89" mass="10108">MAISRTKGSNGSVTIPRSEFIQLKKQALAYQSLTSQLFELPLRNTATEVRRDFEGTDLYTNCFLDDLESGLRKSSYSRKYGHRTIKKGS</sequence>
<evidence type="ECO:0000313" key="1">
    <source>
        <dbReference type="EMBL" id="KKS44335.1"/>
    </source>
</evidence>
<organism evidence="1 2">
    <name type="scientific">candidate division CPR1 bacterium GW2011_GWA2_42_17</name>
    <dbReference type="NCBI Taxonomy" id="1618341"/>
    <lineage>
        <taxon>Bacteria</taxon>
        <taxon>candidate division CPR1</taxon>
    </lineage>
</organism>
<dbReference type="EMBL" id="LCCZ01000007">
    <property type="protein sequence ID" value="KKS44335.1"/>
    <property type="molecule type" value="Genomic_DNA"/>
</dbReference>
<gene>
    <name evidence="1" type="ORF">UV05_C0007G0025</name>
</gene>
<proteinExistence type="predicted"/>
<evidence type="ECO:0000313" key="2">
    <source>
        <dbReference type="Proteomes" id="UP000034875"/>
    </source>
</evidence>
<dbReference type="AlphaFoldDB" id="A0A0G0Z6M1"/>
<comment type="caution">
    <text evidence="1">The sequence shown here is derived from an EMBL/GenBank/DDBJ whole genome shotgun (WGS) entry which is preliminary data.</text>
</comment>
<accession>A0A0G0Z6M1</accession>
<name>A0A0G0Z6M1_9BACT</name>